<dbReference type="Pfam" id="PF18738">
    <property type="entry name" value="HEPN_DZIP3"/>
    <property type="match status" value="1"/>
</dbReference>
<proteinExistence type="predicted"/>
<organism evidence="2 3">
    <name type="scientific">Mytilus coruscus</name>
    <name type="common">Sea mussel</name>
    <dbReference type="NCBI Taxonomy" id="42192"/>
    <lineage>
        <taxon>Eukaryota</taxon>
        <taxon>Metazoa</taxon>
        <taxon>Spiralia</taxon>
        <taxon>Lophotrochozoa</taxon>
        <taxon>Mollusca</taxon>
        <taxon>Bivalvia</taxon>
        <taxon>Autobranchia</taxon>
        <taxon>Pteriomorphia</taxon>
        <taxon>Mytilida</taxon>
        <taxon>Mytiloidea</taxon>
        <taxon>Mytilidae</taxon>
        <taxon>Mytilinae</taxon>
        <taxon>Mytilus</taxon>
    </lineage>
</organism>
<dbReference type="OrthoDB" id="5958466at2759"/>
<evidence type="ECO:0000259" key="1">
    <source>
        <dbReference type="Pfam" id="PF18738"/>
    </source>
</evidence>
<dbReference type="AlphaFoldDB" id="A0A6J8ATI0"/>
<dbReference type="EMBL" id="CACVKT020001819">
    <property type="protein sequence ID" value="CAC5371904.1"/>
    <property type="molecule type" value="Genomic_DNA"/>
</dbReference>
<name>A0A6J8ATI0_MYTCO</name>
<dbReference type="InterPro" id="IPR041249">
    <property type="entry name" value="HEPN_DZIP3"/>
</dbReference>
<sequence length="215" mass="24247">MEGEQCTCCLCSSEARAATTSIEIVDSAIQTDDAPDVTPHIPVASVHYKCVTAVVMISSSSISEMATCSKNPRPTCSEENQNYVTLDKLMKEVAEPVVRKRFDKEFDPAVLQATLKKESVKIKKHTNRKQWNILFPPQDQKPVCSSDFDLTLMILLIRNLTPIQISDILPVPNDTSQGADISRIKYYRNELAHCNGKISDIEFEQQWVEICQVYY</sequence>
<dbReference type="Proteomes" id="UP000507470">
    <property type="component" value="Unassembled WGS sequence"/>
</dbReference>
<evidence type="ECO:0000313" key="3">
    <source>
        <dbReference type="Proteomes" id="UP000507470"/>
    </source>
</evidence>
<gene>
    <name evidence="2" type="ORF">MCOR_10202</name>
</gene>
<reference evidence="2 3" key="1">
    <citation type="submission" date="2020-06" db="EMBL/GenBank/DDBJ databases">
        <authorList>
            <person name="Li R."/>
            <person name="Bekaert M."/>
        </authorList>
    </citation>
    <scope>NUCLEOTIDE SEQUENCE [LARGE SCALE GENOMIC DNA]</scope>
    <source>
        <strain evidence="3">wild</strain>
    </source>
</reference>
<keyword evidence="3" id="KW-1185">Reference proteome</keyword>
<feature type="domain" description="DZIP3-like HEPN" evidence="1">
    <location>
        <begin position="111"/>
        <end position="212"/>
    </location>
</feature>
<accession>A0A6J8ATI0</accession>
<protein>
    <recommendedName>
        <fullName evidence="1">DZIP3-like HEPN domain-containing protein</fullName>
    </recommendedName>
</protein>
<evidence type="ECO:0000313" key="2">
    <source>
        <dbReference type="EMBL" id="CAC5371904.1"/>
    </source>
</evidence>